<keyword evidence="1" id="KW-0175">Coiled coil</keyword>
<evidence type="ECO:0000313" key="2">
    <source>
        <dbReference type="EMBL" id="AOT25487.1"/>
    </source>
</evidence>
<evidence type="ECO:0000313" key="3">
    <source>
        <dbReference type="Proteomes" id="UP000226245"/>
    </source>
</evidence>
<feature type="coiled-coil region" evidence="1">
    <location>
        <begin position="6"/>
        <end position="61"/>
    </location>
</feature>
<keyword evidence="3" id="KW-1185">Reference proteome</keyword>
<dbReference type="Proteomes" id="UP000226245">
    <property type="component" value="Segment"/>
</dbReference>
<name>A0A1D8EW80_9CAUD</name>
<accession>A0A1D8EW80</accession>
<protein>
    <submittedName>
        <fullName evidence="2">Uncharacterized protein</fullName>
    </submittedName>
</protein>
<gene>
    <name evidence="2" type="ORF">SEA_BABYRAY_44</name>
</gene>
<sequence length="63" mass="7682">MANVVIDTLAQRVKELNTEVDRLRVGIDFHRRKEWELEVELDQKDRELDQLLEHLIELQEREK</sequence>
<organism evidence="2 3">
    <name type="scientific">Mycobacterium phage BabyRay</name>
    <dbReference type="NCBI Taxonomy" id="1897486"/>
    <lineage>
        <taxon>Viruses</taxon>
        <taxon>Duplodnaviria</taxon>
        <taxon>Heunggongvirae</taxon>
        <taxon>Uroviricota</taxon>
        <taxon>Caudoviricetes</taxon>
        <taxon>Veracruzvirus</taxon>
        <taxon>Veracruzvirus babyboy</taxon>
    </lineage>
</organism>
<dbReference type="EMBL" id="KX683423">
    <property type="protein sequence ID" value="AOT25487.1"/>
    <property type="molecule type" value="Genomic_DNA"/>
</dbReference>
<reference evidence="2 3" key="1">
    <citation type="submission" date="2016-08" db="EMBL/GenBank/DDBJ databases">
        <authorList>
            <person name="DeLong Z."/>
            <person name="DeVault B."/>
            <person name="Huffman J."/>
            <person name="Scuttaro V."/>
            <person name="Woodford M."/>
            <person name="Washington J.M."/>
            <person name="Klyczek K."/>
            <person name="Garlena R.A."/>
            <person name="Russell D.A."/>
            <person name="Pope W.H."/>
            <person name="Jacobs-Sera D."/>
            <person name="Hendrix R.W."/>
            <person name="Hatfull G.F."/>
        </authorList>
    </citation>
    <scope>NUCLEOTIDE SEQUENCE [LARGE SCALE GENOMIC DNA]</scope>
</reference>
<proteinExistence type="predicted"/>
<evidence type="ECO:0000256" key="1">
    <source>
        <dbReference type="SAM" id="Coils"/>
    </source>
</evidence>